<dbReference type="GO" id="GO:0005524">
    <property type="term" value="F:ATP binding"/>
    <property type="evidence" value="ECO:0007669"/>
    <property type="project" value="UniProtKB-KW"/>
</dbReference>
<feature type="domain" description="Histidine kinase/HSP90-like ATPase" evidence="8">
    <location>
        <begin position="252"/>
        <end position="350"/>
    </location>
</feature>
<dbReference type="RefSeq" id="WP_189407860.1">
    <property type="nucleotide sequence ID" value="NZ_BMXP01000009.1"/>
</dbReference>
<proteinExistence type="predicted"/>
<reference evidence="9" key="1">
    <citation type="journal article" date="2014" name="Int. J. Syst. Evol. Microbiol.">
        <title>Complete genome sequence of Corynebacterium casei LMG S-19264T (=DSM 44701T), isolated from a smear-ripened cheese.</title>
        <authorList>
            <consortium name="US DOE Joint Genome Institute (JGI-PGF)"/>
            <person name="Walter F."/>
            <person name="Albersmeier A."/>
            <person name="Kalinowski J."/>
            <person name="Ruckert C."/>
        </authorList>
    </citation>
    <scope>NUCLEOTIDE SEQUENCE</scope>
    <source>
        <strain evidence="9">KCTC 22164</strain>
    </source>
</reference>
<evidence type="ECO:0000256" key="4">
    <source>
        <dbReference type="ARBA" id="ARBA00022741"/>
    </source>
</evidence>
<keyword evidence="5" id="KW-0418">Kinase</keyword>
<dbReference type="EC" id="2.7.13.3" evidence="2"/>
<evidence type="ECO:0000256" key="5">
    <source>
        <dbReference type="ARBA" id="ARBA00022777"/>
    </source>
</evidence>
<keyword evidence="10" id="KW-1185">Reference proteome</keyword>
<evidence type="ECO:0000256" key="3">
    <source>
        <dbReference type="ARBA" id="ARBA00022679"/>
    </source>
</evidence>
<feature type="transmembrane region" description="Helical" evidence="7">
    <location>
        <begin position="95"/>
        <end position="118"/>
    </location>
</feature>
<name>A0A918JRZ2_9ALTE</name>
<evidence type="ECO:0000256" key="1">
    <source>
        <dbReference type="ARBA" id="ARBA00000085"/>
    </source>
</evidence>
<keyword evidence="7" id="KW-0812">Transmembrane</keyword>
<dbReference type="Proteomes" id="UP000631300">
    <property type="component" value="Unassembled WGS sequence"/>
</dbReference>
<evidence type="ECO:0000259" key="8">
    <source>
        <dbReference type="Pfam" id="PF02518"/>
    </source>
</evidence>
<evidence type="ECO:0000256" key="6">
    <source>
        <dbReference type="ARBA" id="ARBA00022840"/>
    </source>
</evidence>
<organism evidence="9 10">
    <name type="scientific">Alteromonas halophila</name>
    <dbReference type="NCBI Taxonomy" id="516698"/>
    <lineage>
        <taxon>Bacteria</taxon>
        <taxon>Pseudomonadati</taxon>
        <taxon>Pseudomonadota</taxon>
        <taxon>Gammaproteobacteria</taxon>
        <taxon>Alteromonadales</taxon>
        <taxon>Alteromonadaceae</taxon>
        <taxon>Alteromonas/Salinimonas group</taxon>
        <taxon>Alteromonas</taxon>
    </lineage>
</organism>
<feature type="transmembrane region" description="Helical" evidence="7">
    <location>
        <begin position="15"/>
        <end position="35"/>
    </location>
</feature>
<dbReference type="AlphaFoldDB" id="A0A918JRZ2"/>
<evidence type="ECO:0000313" key="10">
    <source>
        <dbReference type="Proteomes" id="UP000631300"/>
    </source>
</evidence>
<dbReference type="Pfam" id="PF02518">
    <property type="entry name" value="HATPase_c"/>
    <property type="match status" value="1"/>
</dbReference>
<evidence type="ECO:0000256" key="2">
    <source>
        <dbReference type="ARBA" id="ARBA00012438"/>
    </source>
</evidence>
<keyword evidence="4" id="KW-0547">Nucleotide-binding</keyword>
<protein>
    <recommendedName>
        <fullName evidence="2">histidine kinase</fullName>
        <ecNumber evidence="2">2.7.13.3</ecNumber>
    </recommendedName>
</protein>
<dbReference type="SUPFAM" id="SSF55874">
    <property type="entry name" value="ATPase domain of HSP90 chaperone/DNA topoisomerase II/histidine kinase"/>
    <property type="match status" value="1"/>
</dbReference>
<feature type="transmembrane region" description="Helical" evidence="7">
    <location>
        <begin position="47"/>
        <end position="75"/>
    </location>
</feature>
<dbReference type="EMBL" id="BMXP01000009">
    <property type="protein sequence ID" value="GGW93461.1"/>
    <property type="molecule type" value="Genomic_DNA"/>
</dbReference>
<evidence type="ECO:0000313" key="9">
    <source>
        <dbReference type="EMBL" id="GGW93461.1"/>
    </source>
</evidence>
<gene>
    <name evidence="9" type="ORF">GCM10007391_29790</name>
</gene>
<dbReference type="PANTHER" id="PTHR44936:SF10">
    <property type="entry name" value="SENSOR PROTEIN RSTB"/>
    <property type="match status" value="1"/>
</dbReference>
<evidence type="ECO:0000256" key="7">
    <source>
        <dbReference type="SAM" id="Phobius"/>
    </source>
</evidence>
<reference evidence="9" key="2">
    <citation type="submission" date="2020-09" db="EMBL/GenBank/DDBJ databases">
        <authorList>
            <person name="Sun Q."/>
            <person name="Kim S."/>
        </authorList>
    </citation>
    <scope>NUCLEOTIDE SEQUENCE</scope>
    <source>
        <strain evidence="9">KCTC 22164</strain>
    </source>
</reference>
<dbReference type="Gene3D" id="3.30.565.10">
    <property type="entry name" value="Histidine kinase-like ATPase, C-terminal domain"/>
    <property type="match status" value="1"/>
</dbReference>
<dbReference type="PANTHER" id="PTHR44936">
    <property type="entry name" value="SENSOR PROTEIN CREC"/>
    <property type="match status" value="1"/>
</dbReference>
<dbReference type="InterPro" id="IPR050980">
    <property type="entry name" value="2C_sensor_his_kinase"/>
</dbReference>
<keyword evidence="6" id="KW-0067">ATP-binding</keyword>
<comment type="caution">
    <text evidence="9">The sequence shown here is derived from an EMBL/GenBank/DDBJ whole genome shotgun (WGS) entry which is preliminary data.</text>
</comment>
<dbReference type="InterPro" id="IPR003594">
    <property type="entry name" value="HATPase_dom"/>
</dbReference>
<sequence>MLLLLVIALSKRSRFSVWLTTLLLLSEVLLVNAVLAVNGGASNPFGVVLLIPIVLAFMLLPLAVAVAVLMVTIALQSAQLLMLSGSGHAGHAMLGHYHGMILGFVFTGLLIGVVIRYFRWQLASREQQIQRMRERQLRDEQLLAIGTAAAQLTHDVATPAQTIRLLLEEAGESPSPPAWVEQLNAEFGRIESHLHTWRTLADDIREKRTFAYSPDTLWQALQKTLHTARPEARISWHCNTLPDASVHADRTLLPAISSIVINACEATHRLASHPVEVTSNATGHGWQLAIANACDVIDDAMLEQLGAQFMTSSTGHGVGAVISNATIERFGGSVTWQRNGQILVTLITLPVSPS</sequence>
<keyword evidence="3" id="KW-0808">Transferase</keyword>
<keyword evidence="7" id="KW-0472">Membrane</keyword>
<comment type="catalytic activity">
    <reaction evidence="1">
        <text>ATP + protein L-histidine = ADP + protein N-phospho-L-histidine.</text>
        <dbReference type="EC" id="2.7.13.3"/>
    </reaction>
</comment>
<accession>A0A918JRZ2</accession>
<dbReference type="GO" id="GO:0005886">
    <property type="term" value="C:plasma membrane"/>
    <property type="evidence" value="ECO:0007669"/>
    <property type="project" value="TreeGrafter"/>
</dbReference>
<dbReference type="InterPro" id="IPR036890">
    <property type="entry name" value="HATPase_C_sf"/>
</dbReference>
<keyword evidence="7" id="KW-1133">Transmembrane helix</keyword>
<dbReference type="GO" id="GO:0000155">
    <property type="term" value="F:phosphorelay sensor kinase activity"/>
    <property type="evidence" value="ECO:0007669"/>
    <property type="project" value="TreeGrafter"/>
</dbReference>